<dbReference type="AlphaFoldDB" id="A0A8S1W6M8"/>
<name>A0A8S1W6M8_PAROT</name>
<reference evidence="1" key="1">
    <citation type="submission" date="2021-01" db="EMBL/GenBank/DDBJ databases">
        <authorList>
            <consortium name="Genoscope - CEA"/>
            <person name="William W."/>
        </authorList>
    </citation>
    <scope>NUCLEOTIDE SEQUENCE</scope>
</reference>
<dbReference type="Proteomes" id="UP000683925">
    <property type="component" value="Unassembled WGS sequence"/>
</dbReference>
<accession>A0A8S1W6M8</accession>
<sequence length="172" mass="20012">MAQRIRPKQLKQRKMDANLEWGSNFRWWIQQILGKTVYYKTGLNMATYQELHEVNMDQELKNSIAPACEIGEYLIIKKQELLVIQFSGGGSQNEQDQKSWKQIELGGGFLDESTIIYNGEYENGKIVGRWDIEFRSNDSFFIMENFLLHCNPVTVAVDLMIKQVMNLRQVIG</sequence>
<gene>
    <name evidence="1" type="ORF">POCTA_138.1.T0860026</name>
</gene>
<proteinExistence type="predicted"/>
<protein>
    <submittedName>
        <fullName evidence="1">Uncharacterized protein</fullName>
    </submittedName>
</protein>
<evidence type="ECO:0000313" key="1">
    <source>
        <dbReference type="EMBL" id="CAD8185584.1"/>
    </source>
</evidence>
<keyword evidence="2" id="KW-1185">Reference proteome</keyword>
<dbReference type="EMBL" id="CAJJDP010000085">
    <property type="protein sequence ID" value="CAD8185584.1"/>
    <property type="molecule type" value="Genomic_DNA"/>
</dbReference>
<organism evidence="1 2">
    <name type="scientific">Paramecium octaurelia</name>
    <dbReference type="NCBI Taxonomy" id="43137"/>
    <lineage>
        <taxon>Eukaryota</taxon>
        <taxon>Sar</taxon>
        <taxon>Alveolata</taxon>
        <taxon>Ciliophora</taxon>
        <taxon>Intramacronucleata</taxon>
        <taxon>Oligohymenophorea</taxon>
        <taxon>Peniculida</taxon>
        <taxon>Parameciidae</taxon>
        <taxon>Paramecium</taxon>
    </lineage>
</organism>
<comment type="caution">
    <text evidence="1">The sequence shown here is derived from an EMBL/GenBank/DDBJ whole genome shotgun (WGS) entry which is preliminary data.</text>
</comment>
<evidence type="ECO:0000313" key="2">
    <source>
        <dbReference type="Proteomes" id="UP000683925"/>
    </source>
</evidence>